<comment type="caution">
    <text evidence="7">The sequence shown here is derived from an EMBL/GenBank/DDBJ whole genome shotgun (WGS) entry which is preliminary data.</text>
</comment>
<accession>A0A1F8H7Q1</accession>
<evidence type="ECO:0000256" key="1">
    <source>
        <dbReference type="ARBA" id="ARBA00004141"/>
    </source>
</evidence>
<dbReference type="PANTHER" id="PTHR37422">
    <property type="entry name" value="TEICHURONIC ACID BIOSYNTHESIS PROTEIN TUAE"/>
    <property type="match status" value="1"/>
</dbReference>
<sequence length="433" mass="50331">MKKLEQFIFYFFLIAIPFSIRHIFGYEVVGFAEWKAISVYATDILFAILLIFWLANTKFKLNFSKFKTSDWALLVFMGVSVLSINNALDAHVAWYHWLKLLEGVTLYFYIKNYVVGRFKLIHCFEALVVGGLFQSVIAIVQFITQHSIGLKYLGESVLSPNITGIAAFFSHGEKVMRAYGTTVHSNILAAYLFLTLTAFLFISIYERRKWVWYVFHAVTLWAFFLTFSRTIIAIWLLNFLFRSVLYRFYPQFKKTFWDNTEMRRRGLKIFFITIVVGLVFVVTYWGYVRDRLVLSNSDETIQLRVLYNREALSGGIHWLGVGPGNFVPWLMRQPLPSSTVGLPAEQYQPVHNIYLLIYAETGLFGLIAFLGFLFAMLFEFTRRTGFREPYHVSFILVFGSLLVFGLFDHFLWTIQTGSLLFWLTAGLLSSEHV</sequence>
<feature type="transmembrane region" description="Helical" evidence="5">
    <location>
        <begin position="7"/>
        <end position="24"/>
    </location>
</feature>
<dbReference type="AlphaFoldDB" id="A0A1F8H7Q1"/>
<evidence type="ECO:0000256" key="5">
    <source>
        <dbReference type="SAM" id="Phobius"/>
    </source>
</evidence>
<reference evidence="7 8" key="1">
    <citation type="journal article" date="2016" name="Nat. Commun.">
        <title>Thousands of microbial genomes shed light on interconnected biogeochemical processes in an aquifer system.</title>
        <authorList>
            <person name="Anantharaman K."/>
            <person name="Brown C.T."/>
            <person name="Hug L.A."/>
            <person name="Sharon I."/>
            <person name="Castelle C.J."/>
            <person name="Probst A.J."/>
            <person name="Thomas B.C."/>
            <person name="Singh A."/>
            <person name="Wilkins M.J."/>
            <person name="Karaoz U."/>
            <person name="Brodie E.L."/>
            <person name="Williams K.H."/>
            <person name="Hubbard S.S."/>
            <person name="Banfield J.F."/>
        </authorList>
    </citation>
    <scope>NUCLEOTIDE SEQUENCE [LARGE SCALE GENOMIC DNA]</scope>
</reference>
<dbReference type="Proteomes" id="UP000178155">
    <property type="component" value="Unassembled WGS sequence"/>
</dbReference>
<feature type="transmembrane region" description="Helical" evidence="5">
    <location>
        <begin position="122"/>
        <end position="143"/>
    </location>
</feature>
<evidence type="ECO:0000256" key="4">
    <source>
        <dbReference type="ARBA" id="ARBA00023136"/>
    </source>
</evidence>
<evidence type="ECO:0000313" key="8">
    <source>
        <dbReference type="Proteomes" id="UP000178155"/>
    </source>
</evidence>
<dbReference type="PANTHER" id="PTHR37422:SF13">
    <property type="entry name" value="LIPOPOLYSACCHARIDE BIOSYNTHESIS PROTEIN PA4999-RELATED"/>
    <property type="match status" value="1"/>
</dbReference>
<dbReference type="InterPro" id="IPR007016">
    <property type="entry name" value="O-antigen_ligase-rel_domated"/>
</dbReference>
<evidence type="ECO:0000313" key="7">
    <source>
        <dbReference type="EMBL" id="OGN33642.1"/>
    </source>
</evidence>
<dbReference type="GO" id="GO:0016020">
    <property type="term" value="C:membrane"/>
    <property type="evidence" value="ECO:0007669"/>
    <property type="project" value="UniProtKB-SubCell"/>
</dbReference>
<dbReference type="InterPro" id="IPR051533">
    <property type="entry name" value="WaaL-like"/>
</dbReference>
<keyword evidence="3 5" id="KW-1133">Transmembrane helix</keyword>
<feature type="transmembrane region" description="Helical" evidence="5">
    <location>
        <begin position="353"/>
        <end position="378"/>
    </location>
</feature>
<organism evidence="7 8">
    <name type="scientific">Candidatus Yanofskybacteria bacterium RIFCSPLOWO2_02_FULL_47_9b</name>
    <dbReference type="NCBI Taxonomy" id="1802708"/>
    <lineage>
        <taxon>Bacteria</taxon>
        <taxon>Candidatus Yanofskyibacteriota</taxon>
    </lineage>
</organism>
<name>A0A1F8H7Q1_9BACT</name>
<feature type="transmembrane region" description="Helical" evidence="5">
    <location>
        <begin position="232"/>
        <end position="249"/>
    </location>
</feature>
<feature type="domain" description="O-antigen ligase-related" evidence="6">
    <location>
        <begin position="218"/>
        <end position="370"/>
    </location>
</feature>
<evidence type="ECO:0000259" key="6">
    <source>
        <dbReference type="Pfam" id="PF04932"/>
    </source>
</evidence>
<proteinExistence type="predicted"/>
<protein>
    <recommendedName>
        <fullName evidence="6">O-antigen ligase-related domain-containing protein</fullName>
    </recommendedName>
</protein>
<feature type="transmembrane region" description="Helical" evidence="5">
    <location>
        <begin position="36"/>
        <end position="56"/>
    </location>
</feature>
<evidence type="ECO:0000256" key="3">
    <source>
        <dbReference type="ARBA" id="ARBA00022989"/>
    </source>
</evidence>
<keyword evidence="4 5" id="KW-0472">Membrane</keyword>
<feature type="transmembrane region" description="Helical" evidence="5">
    <location>
        <begin position="269"/>
        <end position="287"/>
    </location>
</feature>
<keyword evidence="2 5" id="KW-0812">Transmembrane</keyword>
<evidence type="ECO:0000256" key="2">
    <source>
        <dbReference type="ARBA" id="ARBA00022692"/>
    </source>
</evidence>
<dbReference type="Pfam" id="PF04932">
    <property type="entry name" value="Wzy_C"/>
    <property type="match status" value="1"/>
</dbReference>
<feature type="transmembrane region" description="Helical" evidence="5">
    <location>
        <begin position="68"/>
        <end position="88"/>
    </location>
</feature>
<feature type="transmembrane region" description="Helical" evidence="5">
    <location>
        <begin position="210"/>
        <end position="226"/>
    </location>
</feature>
<feature type="transmembrane region" description="Helical" evidence="5">
    <location>
        <begin position="183"/>
        <end position="203"/>
    </location>
</feature>
<feature type="transmembrane region" description="Helical" evidence="5">
    <location>
        <begin position="390"/>
        <end position="412"/>
    </location>
</feature>
<comment type="subcellular location">
    <subcellularLocation>
        <location evidence="1">Membrane</location>
        <topology evidence="1">Multi-pass membrane protein</topology>
    </subcellularLocation>
</comment>
<gene>
    <name evidence="7" type="ORF">A3I39_02405</name>
</gene>
<dbReference type="EMBL" id="MGKW01000027">
    <property type="protein sequence ID" value="OGN33642.1"/>
    <property type="molecule type" value="Genomic_DNA"/>
</dbReference>
<feature type="transmembrane region" description="Helical" evidence="5">
    <location>
        <begin position="94"/>
        <end position="110"/>
    </location>
</feature>